<organism evidence="2 3">
    <name type="scientific">Coemansia javaensis</name>
    <dbReference type="NCBI Taxonomy" id="2761396"/>
    <lineage>
        <taxon>Eukaryota</taxon>
        <taxon>Fungi</taxon>
        <taxon>Fungi incertae sedis</taxon>
        <taxon>Zoopagomycota</taxon>
        <taxon>Kickxellomycotina</taxon>
        <taxon>Kickxellomycetes</taxon>
        <taxon>Kickxellales</taxon>
        <taxon>Kickxellaceae</taxon>
        <taxon>Coemansia</taxon>
    </lineage>
</organism>
<dbReference type="OrthoDB" id="5594082at2759"/>
<evidence type="ECO:0000313" key="2">
    <source>
        <dbReference type="EMBL" id="KAJ2785946.1"/>
    </source>
</evidence>
<dbReference type="EMBL" id="JANBUL010000005">
    <property type="protein sequence ID" value="KAJ2785946.1"/>
    <property type="molecule type" value="Genomic_DNA"/>
</dbReference>
<reference evidence="2" key="1">
    <citation type="submission" date="2022-07" db="EMBL/GenBank/DDBJ databases">
        <title>Phylogenomic reconstructions and comparative analyses of Kickxellomycotina fungi.</title>
        <authorList>
            <person name="Reynolds N.K."/>
            <person name="Stajich J.E."/>
            <person name="Barry K."/>
            <person name="Grigoriev I.V."/>
            <person name="Crous P."/>
            <person name="Smith M.E."/>
        </authorList>
    </citation>
    <scope>NUCLEOTIDE SEQUENCE</scope>
    <source>
        <strain evidence="2">NBRC 105414</strain>
    </source>
</reference>
<name>A0A9W8HHG0_9FUNG</name>
<proteinExistence type="predicted"/>
<dbReference type="AlphaFoldDB" id="A0A9W8HHG0"/>
<accession>A0A9W8HHG0</accession>
<feature type="compositionally biased region" description="Pro residues" evidence="1">
    <location>
        <begin position="22"/>
        <end position="37"/>
    </location>
</feature>
<evidence type="ECO:0000313" key="3">
    <source>
        <dbReference type="Proteomes" id="UP001140217"/>
    </source>
</evidence>
<feature type="region of interest" description="Disordered" evidence="1">
    <location>
        <begin position="1"/>
        <end position="165"/>
    </location>
</feature>
<feature type="compositionally biased region" description="Polar residues" evidence="1">
    <location>
        <begin position="52"/>
        <end position="61"/>
    </location>
</feature>
<dbReference type="Proteomes" id="UP001140217">
    <property type="component" value="Unassembled WGS sequence"/>
</dbReference>
<evidence type="ECO:0000256" key="1">
    <source>
        <dbReference type="SAM" id="MobiDB-lite"/>
    </source>
</evidence>
<protein>
    <submittedName>
        <fullName evidence="2">Uncharacterized protein</fullName>
    </submittedName>
</protein>
<feature type="compositionally biased region" description="Basic and acidic residues" evidence="1">
    <location>
        <begin position="131"/>
        <end position="149"/>
    </location>
</feature>
<gene>
    <name evidence="2" type="ORF">H4R18_000161</name>
</gene>
<comment type="caution">
    <text evidence="2">The sequence shown here is derived from an EMBL/GenBank/DDBJ whole genome shotgun (WGS) entry which is preliminary data.</text>
</comment>
<sequence>MSSQASYSYGYGGSAAGEQRQYPPPPAAAQRTQPPPGQGYEYYSHPSIMRSPAQSQCSLAPSEQRDLPDVYGMSAAGTQSQYGNMHPATGGGGDYYQKRHQARSEYSLDGPKSAATLSMYSGYTGRSARTGRSERTGRTGRSRRSERSGNDASEAPAHPEYQQEKGVKNYFMKAKVDQFGTSHESVSKTKFAIAAVLTGAAAYAAKKGVDRYRTTQAAKLMAEMPPATPCLSGSVVGSRYGCGPCSSVGR</sequence>
<keyword evidence="3" id="KW-1185">Reference proteome</keyword>